<dbReference type="AlphaFoldDB" id="A0A656GM08"/>
<reference evidence="1 2" key="1">
    <citation type="journal article" date="2011" name="PLoS Pathog.">
        <title>Dynamic evolution of pathogenicity revealed by sequencing and comparative genomics of 19 Pseudomonas syringae isolates.</title>
        <authorList>
            <person name="Baltrus D.A."/>
            <person name="Nishimura M.T."/>
            <person name="Romanchuk A."/>
            <person name="Chang J.H."/>
            <person name="Mukhtar M.S."/>
            <person name="Cherkis K."/>
            <person name="Roach J."/>
            <person name="Grant S.R."/>
            <person name="Jones C.D."/>
            <person name="Dangl J.L."/>
        </authorList>
    </citation>
    <scope>NUCLEOTIDE SEQUENCE [LARGE SCALE GENOMIC DNA]</scope>
    <source>
        <strain evidence="1 2">301020</strain>
    </source>
</reference>
<feature type="non-terminal residue" evidence="1">
    <location>
        <position position="37"/>
    </location>
</feature>
<evidence type="ECO:0000313" key="2">
    <source>
        <dbReference type="Proteomes" id="UP000003465"/>
    </source>
</evidence>
<dbReference type="EMBL" id="AEAG01002980">
    <property type="protein sequence ID" value="EGH26872.1"/>
    <property type="molecule type" value="Genomic_DNA"/>
</dbReference>
<feature type="non-terminal residue" evidence="1">
    <location>
        <position position="1"/>
    </location>
</feature>
<accession>A0A656GM08</accession>
<dbReference type="Proteomes" id="UP000003465">
    <property type="component" value="Unassembled WGS sequence"/>
</dbReference>
<comment type="caution">
    <text evidence="1">The sequence shown here is derived from an EMBL/GenBank/DDBJ whole genome shotgun (WGS) entry which is preliminary data.</text>
</comment>
<protein>
    <submittedName>
        <fullName evidence="1">Uncharacterized protein</fullName>
    </submittedName>
</protein>
<evidence type="ECO:0000313" key="1">
    <source>
        <dbReference type="EMBL" id="EGH26872.1"/>
    </source>
</evidence>
<name>A0A656GM08_PSEA0</name>
<gene>
    <name evidence="1" type="ORF">PSYMO_37511</name>
</gene>
<proteinExistence type="predicted"/>
<organism evidence="1 2">
    <name type="scientific">Pseudomonas amygdali pv. mori str. 301020</name>
    <dbReference type="NCBI Taxonomy" id="629261"/>
    <lineage>
        <taxon>Bacteria</taxon>
        <taxon>Pseudomonadati</taxon>
        <taxon>Pseudomonadota</taxon>
        <taxon>Gammaproteobacteria</taxon>
        <taxon>Pseudomonadales</taxon>
        <taxon>Pseudomonadaceae</taxon>
        <taxon>Pseudomonas</taxon>
        <taxon>Pseudomonas amygdali</taxon>
    </lineage>
</organism>
<sequence>LPLSRIKTVRDISALVAGLRAATVAKGTAISGASRTL</sequence>